<sequence length="315" mass="35043">MYLFECLVLILISSLITCTGRVTIRDRKVAEGLTKLRKLPQLDVCGLSNSGFGTKIIDGRPAELGAYPWMAVVGYRRPFGMKTMWGCGGSLVTNQHVITAAHCVDPSLLQGYQLYEIRLGELNLNESVIDGTSPIDVGIERTIKHEHYNTVTKLNDIAIIKLKEKVQFTDLIKPICLPPTEFNTNTFLNHASVVAGWGRSLNNTAYMSETCLLEAELTIQDLDECRTNLTTKLRNVVIDDTVLCAYSPLSDTCQGDSGGPLMYPMKLQNSRANSEANLFLMGIVSYGYLCARPGFPAVYTRVSRHMEWIIDHLDI</sequence>
<dbReference type="InterPro" id="IPR018114">
    <property type="entry name" value="TRYPSIN_HIS"/>
</dbReference>
<keyword evidence="3" id="KW-0325">Glycoprotein</keyword>
<feature type="domain" description="Peptidase S1" evidence="7">
    <location>
        <begin position="56"/>
        <end position="314"/>
    </location>
</feature>
<proteinExistence type="inferred from homology"/>
<dbReference type="GO" id="GO:0004252">
    <property type="term" value="F:serine-type endopeptidase activity"/>
    <property type="evidence" value="ECO:0007669"/>
    <property type="project" value="InterPro"/>
</dbReference>
<evidence type="ECO:0000313" key="8">
    <source>
        <dbReference type="EMBL" id="JAT29786.1"/>
    </source>
</evidence>
<keyword evidence="1 6" id="KW-0732">Signal</keyword>
<evidence type="ECO:0000256" key="2">
    <source>
        <dbReference type="ARBA" id="ARBA00023157"/>
    </source>
</evidence>
<evidence type="ECO:0000256" key="5">
    <source>
        <dbReference type="RuleBase" id="RU363034"/>
    </source>
</evidence>
<dbReference type="SUPFAM" id="SSF50494">
    <property type="entry name" value="Trypsin-like serine proteases"/>
    <property type="match status" value="1"/>
</dbReference>
<dbReference type="InterPro" id="IPR043504">
    <property type="entry name" value="Peptidase_S1_PA_chymotrypsin"/>
</dbReference>
<evidence type="ECO:0000313" key="9">
    <source>
        <dbReference type="EMBL" id="JAT38696.1"/>
    </source>
</evidence>
<dbReference type="PROSITE" id="PS00134">
    <property type="entry name" value="TRYPSIN_HIS"/>
    <property type="match status" value="1"/>
</dbReference>
<evidence type="ECO:0000259" key="7">
    <source>
        <dbReference type="PROSITE" id="PS50240"/>
    </source>
</evidence>
<keyword evidence="5" id="KW-0645">Protease</keyword>
<dbReference type="GO" id="GO:0006508">
    <property type="term" value="P:proteolysis"/>
    <property type="evidence" value="ECO:0007669"/>
    <property type="project" value="UniProtKB-KW"/>
</dbReference>
<evidence type="ECO:0000256" key="6">
    <source>
        <dbReference type="SAM" id="SignalP"/>
    </source>
</evidence>
<dbReference type="SMART" id="SM00020">
    <property type="entry name" value="Tryp_SPc"/>
    <property type="match status" value="1"/>
</dbReference>
<evidence type="ECO:0000256" key="3">
    <source>
        <dbReference type="ARBA" id="ARBA00023180"/>
    </source>
</evidence>
<dbReference type="Pfam" id="PF00089">
    <property type="entry name" value="Trypsin"/>
    <property type="match status" value="1"/>
</dbReference>
<dbReference type="InterPro" id="IPR001254">
    <property type="entry name" value="Trypsin_dom"/>
</dbReference>
<dbReference type="PRINTS" id="PR00722">
    <property type="entry name" value="CHYMOTRYPSIN"/>
</dbReference>
<comment type="similarity">
    <text evidence="4">Belongs to the peptidase S1 family. CLIP subfamily.</text>
</comment>
<dbReference type="CDD" id="cd00190">
    <property type="entry name" value="Tryp_SPc"/>
    <property type="match status" value="1"/>
</dbReference>
<dbReference type="InterPro" id="IPR051487">
    <property type="entry name" value="Ser/Thr_Proteases_Immune/Dev"/>
</dbReference>
<dbReference type="Gene3D" id="2.40.10.10">
    <property type="entry name" value="Trypsin-like serine proteases"/>
    <property type="match status" value="2"/>
</dbReference>
<feature type="signal peptide" evidence="6">
    <location>
        <begin position="1"/>
        <end position="20"/>
    </location>
</feature>
<dbReference type="EMBL" id="GEBQ01010191">
    <property type="protein sequence ID" value="JAT29786.1"/>
    <property type="molecule type" value="Transcribed_RNA"/>
</dbReference>
<name>A0A1B6MS11_9HEMI</name>
<dbReference type="InterPro" id="IPR001314">
    <property type="entry name" value="Peptidase_S1A"/>
</dbReference>
<protein>
    <recommendedName>
        <fullName evidence="7">Peptidase S1 domain-containing protein</fullName>
    </recommendedName>
</protein>
<dbReference type="InterPro" id="IPR033116">
    <property type="entry name" value="TRYPSIN_SER"/>
</dbReference>
<organism evidence="9">
    <name type="scientific">Graphocephala atropunctata</name>
    <dbReference type="NCBI Taxonomy" id="36148"/>
    <lineage>
        <taxon>Eukaryota</taxon>
        <taxon>Metazoa</taxon>
        <taxon>Ecdysozoa</taxon>
        <taxon>Arthropoda</taxon>
        <taxon>Hexapoda</taxon>
        <taxon>Insecta</taxon>
        <taxon>Pterygota</taxon>
        <taxon>Neoptera</taxon>
        <taxon>Paraneoptera</taxon>
        <taxon>Hemiptera</taxon>
        <taxon>Auchenorrhyncha</taxon>
        <taxon>Membracoidea</taxon>
        <taxon>Cicadellidae</taxon>
        <taxon>Cicadellinae</taxon>
        <taxon>Cicadellini</taxon>
        <taxon>Graphocephala</taxon>
    </lineage>
</organism>
<dbReference type="PANTHER" id="PTHR24256">
    <property type="entry name" value="TRYPTASE-RELATED"/>
    <property type="match status" value="1"/>
</dbReference>
<reference evidence="9" key="1">
    <citation type="submission" date="2015-11" db="EMBL/GenBank/DDBJ databases">
        <title>De novo transcriptome assembly of four potential Pierce s Disease insect vectors from Arizona vineyards.</title>
        <authorList>
            <person name="Tassone E.E."/>
        </authorList>
    </citation>
    <scope>NUCLEOTIDE SEQUENCE</scope>
</reference>
<evidence type="ECO:0000256" key="1">
    <source>
        <dbReference type="ARBA" id="ARBA00022729"/>
    </source>
</evidence>
<dbReference type="FunFam" id="2.40.10.10:FF:000028">
    <property type="entry name" value="Serine protease easter"/>
    <property type="match status" value="1"/>
</dbReference>
<keyword evidence="5" id="KW-0378">Hydrolase</keyword>
<dbReference type="InterPro" id="IPR009003">
    <property type="entry name" value="Peptidase_S1_PA"/>
</dbReference>
<evidence type="ECO:0000256" key="4">
    <source>
        <dbReference type="ARBA" id="ARBA00024195"/>
    </source>
</evidence>
<accession>A0A1B6MS11</accession>
<feature type="chain" id="PRO_5008588542" description="Peptidase S1 domain-containing protein" evidence="6">
    <location>
        <begin position="21"/>
        <end position="315"/>
    </location>
</feature>
<keyword evidence="2" id="KW-1015">Disulfide bond</keyword>
<dbReference type="PROSITE" id="PS00135">
    <property type="entry name" value="TRYPSIN_SER"/>
    <property type="match status" value="1"/>
</dbReference>
<keyword evidence="5" id="KW-0720">Serine protease</keyword>
<dbReference type="PROSITE" id="PS50240">
    <property type="entry name" value="TRYPSIN_DOM"/>
    <property type="match status" value="1"/>
</dbReference>
<dbReference type="EMBL" id="GEBQ01001281">
    <property type="protein sequence ID" value="JAT38696.1"/>
    <property type="molecule type" value="Transcribed_RNA"/>
</dbReference>
<dbReference type="AlphaFoldDB" id="A0A1B6MS11"/>
<gene>
    <name evidence="9" type="ORF">g.6027</name>
    <name evidence="8" type="ORF">g.6028</name>
</gene>